<dbReference type="Proteomes" id="UP000306236">
    <property type="component" value="Unassembled WGS sequence"/>
</dbReference>
<dbReference type="OrthoDB" id="8667845at2"/>
<feature type="region of interest" description="Disordered" evidence="1">
    <location>
        <begin position="77"/>
        <end position="98"/>
    </location>
</feature>
<evidence type="ECO:0000313" key="3">
    <source>
        <dbReference type="Proteomes" id="UP000306236"/>
    </source>
</evidence>
<dbReference type="AlphaFoldDB" id="A0A4S5BTI7"/>
<name>A0A4S5BTI7_9BURK</name>
<organism evidence="2 3">
    <name type="scientific">Lampropedia aestuarii</name>
    <dbReference type="NCBI Taxonomy" id="2562762"/>
    <lineage>
        <taxon>Bacteria</taxon>
        <taxon>Pseudomonadati</taxon>
        <taxon>Pseudomonadota</taxon>
        <taxon>Betaproteobacteria</taxon>
        <taxon>Burkholderiales</taxon>
        <taxon>Comamonadaceae</taxon>
        <taxon>Lampropedia</taxon>
    </lineage>
</organism>
<evidence type="ECO:0000313" key="2">
    <source>
        <dbReference type="EMBL" id="THJ35970.1"/>
    </source>
</evidence>
<evidence type="ECO:0000256" key="1">
    <source>
        <dbReference type="SAM" id="MobiDB-lite"/>
    </source>
</evidence>
<dbReference type="RefSeq" id="WP_136404875.1">
    <property type="nucleotide sequence ID" value="NZ_JARXRQ010000008.1"/>
</dbReference>
<keyword evidence="3" id="KW-1185">Reference proteome</keyword>
<reference evidence="2 3" key="1">
    <citation type="submission" date="2019-04" db="EMBL/GenBank/DDBJ databases">
        <title>Lampropedia sp YIM MLB12 draf genome.</title>
        <authorList>
            <person name="Wang Y.-X."/>
        </authorList>
    </citation>
    <scope>NUCLEOTIDE SEQUENCE [LARGE SCALE GENOMIC DNA]</scope>
    <source>
        <strain evidence="2 3">YIM MLB12</strain>
    </source>
</reference>
<protein>
    <submittedName>
        <fullName evidence="2">Uncharacterized protein</fullName>
    </submittedName>
</protein>
<gene>
    <name evidence="2" type="ORF">E8K88_01435</name>
</gene>
<comment type="caution">
    <text evidence="2">The sequence shown here is derived from an EMBL/GenBank/DDBJ whole genome shotgun (WGS) entry which is preliminary data.</text>
</comment>
<sequence length="98" mass="11291">MTAKLQAPITVDLKIKITNDTQIGEVTIGMPMGRYITEQELRDRVAQFEKEEMPEGFRLMNKREWFDSVFGLCHDGEDDDGNPQYLSYAMPGGDEWDE</sequence>
<accession>A0A4S5BTI7</accession>
<dbReference type="EMBL" id="SSWX01000002">
    <property type="protein sequence ID" value="THJ35970.1"/>
    <property type="molecule type" value="Genomic_DNA"/>
</dbReference>
<proteinExistence type="predicted"/>